<dbReference type="GeneTree" id="ENSGT00390000000221"/>
<evidence type="ECO:0000256" key="2">
    <source>
        <dbReference type="ARBA" id="ARBA00010842"/>
    </source>
</evidence>
<protein>
    <submittedName>
        <fullName evidence="11">Dickkopf WNT signaling pathway inhibitor 3a</fullName>
    </submittedName>
</protein>
<gene>
    <name evidence="11" type="primary">DKK3</name>
</gene>
<dbReference type="CDD" id="cd23274">
    <property type="entry name" value="Dkk3_Cys2"/>
    <property type="match status" value="1"/>
</dbReference>
<dbReference type="Proteomes" id="UP000694557">
    <property type="component" value="Unassembled WGS sequence"/>
</dbReference>
<dbReference type="GO" id="GO:0090090">
    <property type="term" value="P:negative regulation of canonical Wnt signaling pathway"/>
    <property type="evidence" value="ECO:0007669"/>
    <property type="project" value="TreeGrafter"/>
</dbReference>
<keyword evidence="7" id="KW-1015">Disulfide bond</keyword>
<evidence type="ECO:0000256" key="6">
    <source>
        <dbReference type="ARBA" id="ARBA00022729"/>
    </source>
</evidence>
<dbReference type="Pfam" id="PF04706">
    <property type="entry name" value="Dickkopf_N"/>
    <property type="match status" value="1"/>
</dbReference>
<feature type="signal peptide" evidence="9">
    <location>
        <begin position="1"/>
        <end position="25"/>
    </location>
</feature>
<evidence type="ECO:0000256" key="1">
    <source>
        <dbReference type="ARBA" id="ARBA00004613"/>
    </source>
</evidence>
<keyword evidence="8" id="KW-0175">Coiled coil</keyword>
<dbReference type="PANTHER" id="PTHR12113:SF8">
    <property type="entry name" value="DICKKOPF-RELATED PROTEIN 3"/>
    <property type="match status" value="1"/>
</dbReference>
<dbReference type="GO" id="GO:0016055">
    <property type="term" value="P:Wnt signaling pathway"/>
    <property type="evidence" value="ECO:0007669"/>
    <property type="project" value="UniProtKB-KW"/>
</dbReference>
<keyword evidence="4" id="KW-0964">Secreted</keyword>
<keyword evidence="5" id="KW-0879">Wnt signaling pathway</keyword>
<evidence type="ECO:0000259" key="10">
    <source>
        <dbReference type="Pfam" id="PF04706"/>
    </source>
</evidence>
<dbReference type="InterPro" id="IPR039863">
    <property type="entry name" value="DKK1-4"/>
</dbReference>
<accession>A0A8C7J8H5</accession>
<evidence type="ECO:0000256" key="9">
    <source>
        <dbReference type="SAM" id="SignalP"/>
    </source>
</evidence>
<keyword evidence="12" id="KW-1185">Reference proteome</keyword>
<keyword evidence="3" id="KW-0217">Developmental protein</keyword>
<dbReference type="AlphaFoldDB" id="A0A8C7J8H5"/>
<reference evidence="11" key="1">
    <citation type="submission" date="2025-08" db="UniProtKB">
        <authorList>
            <consortium name="Ensembl"/>
        </authorList>
    </citation>
    <scope>IDENTIFICATION</scope>
</reference>
<dbReference type="GO" id="GO:0048019">
    <property type="term" value="F:receptor antagonist activity"/>
    <property type="evidence" value="ECO:0007669"/>
    <property type="project" value="TreeGrafter"/>
</dbReference>
<feature type="coiled-coil region" evidence="8">
    <location>
        <begin position="58"/>
        <end position="85"/>
    </location>
</feature>
<dbReference type="PANTHER" id="PTHR12113">
    <property type="entry name" value="DICKKOPF3-LIKE 3"/>
    <property type="match status" value="1"/>
</dbReference>
<evidence type="ECO:0000313" key="12">
    <source>
        <dbReference type="Proteomes" id="UP000694557"/>
    </source>
</evidence>
<evidence type="ECO:0000256" key="5">
    <source>
        <dbReference type="ARBA" id="ARBA00022687"/>
    </source>
</evidence>
<reference evidence="11" key="2">
    <citation type="submission" date="2025-09" db="UniProtKB">
        <authorList>
            <consortium name="Ensembl"/>
        </authorList>
    </citation>
    <scope>IDENTIFICATION</scope>
</reference>
<name>A0A8C7J8H5_ONCKI</name>
<evidence type="ECO:0000256" key="7">
    <source>
        <dbReference type="ARBA" id="ARBA00023157"/>
    </source>
</evidence>
<evidence type="ECO:0000256" key="4">
    <source>
        <dbReference type="ARBA" id="ARBA00022525"/>
    </source>
</evidence>
<dbReference type="GO" id="GO:0039706">
    <property type="term" value="F:co-receptor binding"/>
    <property type="evidence" value="ECO:0007669"/>
    <property type="project" value="TreeGrafter"/>
</dbReference>
<evidence type="ECO:0000256" key="8">
    <source>
        <dbReference type="SAM" id="Coils"/>
    </source>
</evidence>
<dbReference type="InterPro" id="IPR047300">
    <property type="entry name" value="Dkk3_Cys2"/>
</dbReference>
<proteinExistence type="inferred from homology"/>
<comment type="similarity">
    <text evidence="2">Belongs to the dickkopf family.</text>
</comment>
<evidence type="ECO:0000313" key="11">
    <source>
        <dbReference type="Ensembl" id="ENSOKIP00005084930.1"/>
    </source>
</evidence>
<dbReference type="Ensembl" id="ENSOKIT00005090754.1">
    <property type="protein sequence ID" value="ENSOKIP00005084930.1"/>
    <property type="gene ID" value="ENSOKIG00005036919.1"/>
</dbReference>
<evidence type="ECO:0000256" key="3">
    <source>
        <dbReference type="ARBA" id="ARBA00022473"/>
    </source>
</evidence>
<organism evidence="11 12">
    <name type="scientific">Oncorhynchus kisutch</name>
    <name type="common">Coho salmon</name>
    <name type="synonym">Salmo kisutch</name>
    <dbReference type="NCBI Taxonomy" id="8019"/>
    <lineage>
        <taxon>Eukaryota</taxon>
        <taxon>Metazoa</taxon>
        <taxon>Chordata</taxon>
        <taxon>Craniata</taxon>
        <taxon>Vertebrata</taxon>
        <taxon>Euteleostomi</taxon>
        <taxon>Actinopterygii</taxon>
        <taxon>Neopterygii</taxon>
        <taxon>Teleostei</taxon>
        <taxon>Protacanthopterygii</taxon>
        <taxon>Salmoniformes</taxon>
        <taxon>Salmonidae</taxon>
        <taxon>Salmoninae</taxon>
        <taxon>Oncorhynchus</taxon>
    </lineage>
</organism>
<sequence>MACTCQLARMLYFSLLTLSLTFIHGILLPGSARPVDLDIIQILEDNLAQGHTTLNDMFEEVEQLMEDTHNKLEDAVHQMDNESAKSSLHPNNLPSNYHNESTSESVVETQSIHTIETLHKTHITRTVIQSSGKENNINHCIIDEDCEKGKYCRYETHRSKYLTCKALDVPCKKDEECCTGQLCVWGQCSQNTTKGEAGSICQYQSNCTLLFRVCTAKPIERERCHGSSNHLMELLSWDIEGQGPREHCPCAGDLQCQHLSRGTLCCTRQSEEDLTDALYSEIDYIV</sequence>
<keyword evidence="6 9" id="KW-0732">Signal</keyword>
<dbReference type="GO" id="GO:0005615">
    <property type="term" value="C:extracellular space"/>
    <property type="evidence" value="ECO:0007669"/>
    <property type="project" value="TreeGrafter"/>
</dbReference>
<comment type="subcellular location">
    <subcellularLocation>
        <location evidence="1">Secreted</location>
    </subcellularLocation>
</comment>
<feature type="chain" id="PRO_5034887631" evidence="9">
    <location>
        <begin position="26"/>
        <end position="286"/>
    </location>
</feature>
<feature type="domain" description="Dickkopf N-terminal cysteine-rich" evidence="10">
    <location>
        <begin position="140"/>
        <end position="189"/>
    </location>
</feature>
<dbReference type="InterPro" id="IPR006796">
    <property type="entry name" value="Dickkopf_N"/>
</dbReference>